<name>A0A1L3MXB5_9BACI</name>
<feature type="signal peptide" evidence="2">
    <location>
        <begin position="1"/>
        <end position="22"/>
    </location>
</feature>
<organism evidence="3 4">
    <name type="scientific">Bacillus weihaiensis</name>
    <dbReference type="NCBI Taxonomy" id="1547283"/>
    <lineage>
        <taxon>Bacteria</taxon>
        <taxon>Bacillati</taxon>
        <taxon>Bacillota</taxon>
        <taxon>Bacilli</taxon>
        <taxon>Bacillales</taxon>
        <taxon>Bacillaceae</taxon>
        <taxon>Bacillus</taxon>
    </lineage>
</organism>
<dbReference type="Proteomes" id="UP000181936">
    <property type="component" value="Chromosome"/>
</dbReference>
<feature type="region of interest" description="Disordered" evidence="1">
    <location>
        <begin position="185"/>
        <end position="227"/>
    </location>
</feature>
<dbReference type="EMBL" id="CP016020">
    <property type="protein sequence ID" value="APH06930.1"/>
    <property type="molecule type" value="Genomic_DNA"/>
</dbReference>
<feature type="compositionally biased region" description="Basic and acidic residues" evidence="1">
    <location>
        <begin position="213"/>
        <end position="227"/>
    </location>
</feature>
<keyword evidence="2" id="KW-0732">Signal</keyword>
<feature type="chain" id="PRO_5013267447" description="Sporulation protein" evidence="2">
    <location>
        <begin position="23"/>
        <end position="227"/>
    </location>
</feature>
<protein>
    <recommendedName>
        <fullName evidence="5">Sporulation protein</fullName>
    </recommendedName>
</protein>
<dbReference type="RefSeq" id="WP_072581716.1">
    <property type="nucleotide sequence ID" value="NZ_CP016020.1"/>
</dbReference>
<sequence>MKTKLTACVVGLSLLTACQYGADEDSSLFHQSGNTLNVSDRPELYNEEGMPNANDSSANFGYVRHQKSGIPNDVTYTETPGLDREATANAISSLAVQLPNIQDVATLVTDEEVLVAYRTDSDNRFETADQVKKTALSAIPRYYHVYVSDNPNMIQQIEAYSPLDSTSRDIDEILTKTINKMLESPQGRALNKGENANGEGYGEINEDVDDDMKDQYEKSRYKKEQME</sequence>
<evidence type="ECO:0008006" key="5">
    <source>
        <dbReference type="Google" id="ProtNLM"/>
    </source>
</evidence>
<dbReference type="AlphaFoldDB" id="A0A1L3MXB5"/>
<reference evidence="3 4" key="1">
    <citation type="journal article" date="2016" name="Sci. Rep.">
        <title>Complete genome sequence and transcriptomic analysis of a novel marine strain Bacillus weihaiensis reveals the mechanism of brown algae degradation.</title>
        <authorList>
            <person name="Zhu Y."/>
            <person name="Chen P."/>
            <person name="Bao Y."/>
            <person name="Men Y."/>
            <person name="Zeng Y."/>
            <person name="Yang J."/>
            <person name="Sun J."/>
            <person name="Sun Y."/>
        </authorList>
    </citation>
    <scope>NUCLEOTIDE SEQUENCE [LARGE SCALE GENOMIC DNA]</scope>
    <source>
        <strain evidence="3 4">Alg07</strain>
    </source>
</reference>
<keyword evidence="4" id="KW-1185">Reference proteome</keyword>
<accession>A0A1L3MXB5</accession>
<gene>
    <name evidence="3" type="ORF">A9C19_02945</name>
</gene>
<evidence type="ECO:0000313" key="4">
    <source>
        <dbReference type="Proteomes" id="UP000181936"/>
    </source>
</evidence>
<dbReference type="InterPro" id="IPR019076">
    <property type="entry name" value="Spore_lipoprot_YhcN/YlaJ-like"/>
</dbReference>
<dbReference type="KEGG" id="bwh:A9C19_02945"/>
<proteinExistence type="predicted"/>
<evidence type="ECO:0000256" key="2">
    <source>
        <dbReference type="SAM" id="SignalP"/>
    </source>
</evidence>
<dbReference type="PROSITE" id="PS51257">
    <property type="entry name" value="PROKAR_LIPOPROTEIN"/>
    <property type="match status" value="1"/>
</dbReference>
<evidence type="ECO:0000256" key="1">
    <source>
        <dbReference type="SAM" id="MobiDB-lite"/>
    </source>
</evidence>
<evidence type="ECO:0000313" key="3">
    <source>
        <dbReference type="EMBL" id="APH06930.1"/>
    </source>
</evidence>
<dbReference type="Pfam" id="PF09580">
    <property type="entry name" value="Spore_YhcN_YlaJ"/>
    <property type="match status" value="1"/>
</dbReference>
<dbReference type="STRING" id="1547283.A9C19_02945"/>